<keyword evidence="12" id="KW-1185">Reference proteome</keyword>
<keyword evidence="2" id="KW-0813">Transport</keyword>
<feature type="transmembrane region" description="Helical" evidence="9">
    <location>
        <begin position="326"/>
        <end position="346"/>
    </location>
</feature>
<dbReference type="PANTHER" id="PTHR45772">
    <property type="entry name" value="CONSERVED COMPONENT OF ABC TRANSPORTER FOR NATURAL AMINO ACIDS-RELATED"/>
    <property type="match status" value="1"/>
</dbReference>
<evidence type="ECO:0000259" key="10">
    <source>
        <dbReference type="PROSITE" id="PS50893"/>
    </source>
</evidence>
<evidence type="ECO:0000256" key="2">
    <source>
        <dbReference type="ARBA" id="ARBA00022448"/>
    </source>
</evidence>
<keyword evidence="5" id="KW-0547">Nucleotide-binding</keyword>
<feature type="domain" description="ABC transporter" evidence="10">
    <location>
        <begin position="643"/>
        <end position="891"/>
    </location>
</feature>
<dbReference type="Pfam" id="PF02653">
    <property type="entry name" value="BPD_transp_2"/>
    <property type="match status" value="2"/>
</dbReference>
<dbReference type="InterPro" id="IPR032823">
    <property type="entry name" value="BCA_ABC_TP_C"/>
</dbReference>
<dbReference type="InterPro" id="IPR027417">
    <property type="entry name" value="P-loop_NTPase"/>
</dbReference>
<dbReference type="InterPro" id="IPR051120">
    <property type="entry name" value="ABC_AA/LPS_Transport"/>
</dbReference>
<dbReference type="InterPro" id="IPR003439">
    <property type="entry name" value="ABC_transporter-like_ATP-bd"/>
</dbReference>
<keyword evidence="4 9" id="KW-0812">Transmembrane</keyword>
<proteinExistence type="predicted"/>
<evidence type="ECO:0000256" key="6">
    <source>
        <dbReference type="ARBA" id="ARBA00022840"/>
    </source>
</evidence>
<dbReference type="CDD" id="cd03219">
    <property type="entry name" value="ABC_Mj1267_LivG_branched"/>
    <property type="match status" value="1"/>
</dbReference>
<evidence type="ECO:0000256" key="8">
    <source>
        <dbReference type="ARBA" id="ARBA00023136"/>
    </source>
</evidence>
<keyword evidence="7 9" id="KW-1133">Transmembrane helix</keyword>
<feature type="transmembrane region" description="Helical" evidence="9">
    <location>
        <begin position="404"/>
        <end position="423"/>
    </location>
</feature>
<dbReference type="CDD" id="cd06581">
    <property type="entry name" value="TM_PBP1_LivM_like"/>
    <property type="match status" value="1"/>
</dbReference>
<dbReference type="InterPro" id="IPR043428">
    <property type="entry name" value="LivM-like"/>
</dbReference>
<comment type="caution">
    <text evidence="11">The sequence shown here is derived from an EMBL/GenBank/DDBJ whole genome shotgun (WGS) entry which is preliminary data.</text>
</comment>
<feature type="transmembrane region" description="Helical" evidence="9">
    <location>
        <begin position="264"/>
        <end position="282"/>
    </location>
</feature>
<evidence type="ECO:0000256" key="1">
    <source>
        <dbReference type="ARBA" id="ARBA00004651"/>
    </source>
</evidence>
<accession>A0ABP8RGV8</accession>
<sequence>MAELLGVAVLGLGLSALYALSSLGLVLTYRGSGVVNFAQGAIGLCAAFVWFELHVNGSWPFGLAVLVAVVAAAAAGALIHLGLMRPLRTASSIARTVVTLGLLITLQALVILRYGPVVNTVPSTLPTDPWILGAVTVPADRLILIAVALVLTVALWVVYRFSGFGRSTSAVAEDQTLAAAVGVSPDVVAAANWALSSALSALAAILVAPIITLHASSMTTLVIGALAIALIAGFRSFPVAFVASIVLGIGQTLLTRFVDQPGAAAAAPFLVMIVVMTVRGRAIPLRDHPFAKQPRVGSGRIRPAPIVAAALVTTVLVLVLSEAWVLAIGTTLAVSTFLLSFVVLVGYVGQISLAQWPLAGFGAWVAGRLMAAHGVPFLPAALIGVAATVALAIVIALPAVRVRGINLAIVTFGLGAVLEFLLFTNSDYTGGIGGTAVDMELFGWSFDGGLHPYRYVSVTFVVLVALALVVTNVRRGLVGRRMLAVRTNERAAAALGIGVTSVKLYGFALAAGIAAVGAVLVTFSVGIVDYHQFSSFQSTVYLGLAYLGGIGFVAGPLLGAPLGPGTVGAQFGKDVLVGLGEYLPLIGGIALVLTVVANQDGMAHDLARVSRRVAARLGLGDRAIRQPARAALVSRPGQERERVRPSTLAVSGLSVRYGGTTVLDGVSLDVRPGEVVGLIGPNGAGKTTLIDSITGFTRPTAGSVTLDGAELAGRSPSARARAGISRAFQSLELFEDLTALENIIAATDPASRSCYVTDLVRPAPVRLGPGVTDAVREFRLEDDLDRPASDLPYGRRRLLAIARAVASGPSVLLLDEPAAGLSGEESRELARVVRRLADEWGMAVLLIEHDVEFVMDTCDRLVVLDFGRVISSGEPGEVRRDPAVVEAYLGGESAALAMRTEATS</sequence>
<feature type="transmembrane region" description="Helical" evidence="9">
    <location>
        <begin position="303"/>
        <end position="320"/>
    </location>
</feature>
<keyword evidence="3" id="KW-1003">Cell membrane</keyword>
<keyword evidence="6" id="KW-0067">ATP-binding</keyword>
<feature type="transmembrane region" description="Helical" evidence="9">
    <location>
        <begin position="540"/>
        <end position="563"/>
    </location>
</feature>
<gene>
    <name evidence="11" type="ORF">GCM10023175_08830</name>
</gene>
<feature type="transmembrane region" description="Helical" evidence="9">
    <location>
        <begin position="142"/>
        <end position="164"/>
    </location>
</feature>
<evidence type="ECO:0000256" key="5">
    <source>
        <dbReference type="ARBA" id="ARBA00022741"/>
    </source>
</evidence>
<feature type="transmembrane region" description="Helical" evidence="9">
    <location>
        <begin position="34"/>
        <end position="53"/>
    </location>
</feature>
<dbReference type="Pfam" id="PF00005">
    <property type="entry name" value="ABC_tran"/>
    <property type="match status" value="1"/>
</dbReference>
<dbReference type="SMART" id="SM00382">
    <property type="entry name" value="AAA"/>
    <property type="match status" value="1"/>
</dbReference>
<organism evidence="11 12">
    <name type="scientific">Pseudonocardia xishanensis</name>
    <dbReference type="NCBI Taxonomy" id="630995"/>
    <lineage>
        <taxon>Bacteria</taxon>
        <taxon>Bacillati</taxon>
        <taxon>Actinomycetota</taxon>
        <taxon>Actinomycetes</taxon>
        <taxon>Pseudonocardiales</taxon>
        <taxon>Pseudonocardiaceae</taxon>
        <taxon>Pseudonocardia</taxon>
    </lineage>
</organism>
<feature type="transmembrane region" description="Helical" evidence="9">
    <location>
        <begin position="453"/>
        <end position="473"/>
    </location>
</feature>
<feature type="transmembrane region" description="Helical" evidence="9">
    <location>
        <begin position="504"/>
        <end position="528"/>
    </location>
</feature>
<evidence type="ECO:0000313" key="12">
    <source>
        <dbReference type="Proteomes" id="UP001501598"/>
    </source>
</evidence>
<evidence type="ECO:0000256" key="9">
    <source>
        <dbReference type="SAM" id="Phobius"/>
    </source>
</evidence>
<feature type="transmembrane region" description="Helical" evidence="9">
    <location>
        <begin position="575"/>
        <end position="597"/>
    </location>
</feature>
<dbReference type="Pfam" id="PF12399">
    <property type="entry name" value="BCA_ABC_TP_C"/>
    <property type="match status" value="1"/>
</dbReference>
<dbReference type="CDD" id="cd06582">
    <property type="entry name" value="TM_PBP1_LivH_like"/>
    <property type="match status" value="1"/>
</dbReference>
<dbReference type="Gene3D" id="3.40.50.300">
    <property type="entry name" value="P-loop containing nucleotide triphosphate hydrolases"/>
    <property type="match status" value="1"/>
</dbReference>
<dbReference type="EMBL" id="BAABGT010000013">
    <property type="protein sequence ID" value="GAA4538613.1"/>
    <property type="molecule type" value="Genomic_DNA"/>
</dbReference>
<dbReference type="InterPro" id="IPR001851">
    <property type="entry name" value="ABC_transp_permease"/>
</dbReference>
<comment type="subcellular location">
    <subcellularLocation>
        <location evidence="1">Cell membrane</location>
        <topology evidence="1">Multi-pass membrane protein</topology>
    </subcellularLocation>
</comment>
<feature type="transmembrane region" description="Helical" evidence="9">
    <location>
        <begin position="377"/>
        <end position="397"/>
    </location>
</feature>
<evidence type="ECO:0000256" key="3">
    <source>
        <dbReference type="ARBA" id="ARBA00022475"/>
    </source>
</evidence>
<keyword evidence="8 9" id="KW-0472">Membrane</keyword>
<evidence type="ECO:0000256" key="7">
    <source>
        <dbReference type="ARBA" id="ARBA00022989"/>
    </source>
</evidence>
<feature type="transmembrane region" description="Helical" evidence="9">
    <location>
        <begin position="59"/>
        <end position="81"/>
    </location>
</feature>
<dbReference type="InterPro" id="IPR003593">
    <property type="entry name" value="AAA+_ATPase"/>
</dbReference>
<feature type="transmembrane region" description="Helical" evidence="9">
    <location>
        <begin position="93"/>
        <end position="115"/>
    </location>
</feature>
<reference evidence="12" key="1">
    <citation type="journal article" date="2019" name="Int. J. Syst. Evol. Microbiol.">
        <title>The Global Catalogue of Microorganisms (GCM) 10K type strain sequencing project: providing services to taxonomists for standard genome sequencing and annotation.</title>
        <authorList>
            <consortium name="The Broad Institute Genomics Platform"/>
            <consortium name="The Broad Institute Genome Sequencing Center for Infectious Disease"/>
            <person name="Wu L."/>
            <person name="Ma J."/>
        </authorList>
    </citation>
    <scope>NUCLEOTIDE SEQUENCE [LARGE SCALE GENOMIC DNA]</scope>
    <source>
        <strain evidence="12">JCM 17906</strain>
    </source>
</reference>
<name>A0ABP8RGV8_9PSEU</name>
<feature type="transmembrane region" description="Helical" evidence="9">
    <location>
        <begin position="6"/>
        <end position="27"/>
    </location>
</feature>
<dbReference type="PANTHER" id="PTHR45772:SF7">
    <property type="entry name" value="AMINO ACID ABC TRANSPORTER ATP-BINDING PROTEIN"/>
    <property type="match status" value="1"/>
</dbReference>
<evidence type="ECO:0000256" key="4">
    <source>
        <dbReference type="ARBA" id="ARBA00022692"/>
    </source>
</evidence>
<dbReference type="RefSeq" id="WP_345412948.1">
    <property type="nucleotide sequence ID" value="NZ_BAABGT010000013.1"/>
</dbReference>
<dbReference type="Proteomes" id="UP001501598">
    <property type="component" value="Unassembled WGS sequence"/>
</dbReference>
<protein>
    <submittedName>
        <fullName evidence="11">Branched-chain amino acid ABC transporter permease/ATP-binding protein</fullName>
    </submittedName>
</protein>
<dbReference type="PROSITE" id="PS50893">
    <property type="entry name" value="ABC_TRANSPORTER_2"/>
    <property type="match status" value="1"/>
</dbReference>
<evidence type="ECO:0000313" key="11">
    <source>
        <dbReference type="EMBL" id="GAA4538613.1"/>
    </source>
</evidence>
<dbReference type="SUPFAM" id="SSF52540">
    <property type="entry name" value="P-loop containing nucleoside triphosphate hydrolases"/>
    <property type="match status" value="1"/>
</dbReference>